<dbReference type="AlphaFoldDB" id="A0AAV6LTF9"/>
<sequence length="235" mass="26222">MSAVLLRKQLTRDDSYLWPRLNPSSQFSLKSILLSCIQSEDSKSISKKLCDTVSELASGILPDNGWPEWLPFMFQCVSSDSLKLQESAFLIFAQLSHSTGDTLVPHIKHLHGVFLQCLTSASPSTDVKIASFNAVISFVQCLSNSADRDRFQDLLRPMTRTLMESLDNAQEATAQGVLELLIELAGTEARFLRRQLVDTVGLMLQIAEAESLDEGTRHLAIEFVFALAEARERQF</sequence>
<accession>A0AAV6LTF9</accession>
<evidence type="ECO:0000313" key="9">
    <source>
        <dbReference type="EMBL" id="KAG6570316.1"/>
    </source>
</evidence>
<comment type="caution">
    <text evidence="9">The sequence shown here is derived from an EMBL/GenBank/DDBJ whole genome shotgun (WGS) entry which is preliminary data.</text>
</comment>
<comment type="subcellular location">
    <subcellularLocation>
        <location evidence="2">Cytoplasm</location>
    </subcellularLocation>
    <subcellularLocation>
        <location evidence="1">Nucleus</location>
    </subcellularLocation>
</comment>
<feature type="domain" description="IPO4/5-like TPR repeats" evidence="8">
    <location>
        <begin position="42"/>
        <end position="200"/>
    </location>
</feature>
<keyword evidence="5" id="KW-0677">Repeat</keyword>
<dbReference type="InterPro" id="IPR057672">
    <property type="entry name" value="TPR_IPO4/5"/>
</dbReference>
<evidence type="ECO:0000256" key="4">
    <source>
        <dbReference type="ARBA" id="ARBA00022490"/>
    </source>
</evidence>
<evidence type="ECO:0000256" key="2">
    <source>
        <dbReference type="ARBA" id="ARBA00004496"/>
    </source>
</evidence>
<name>A0AAV6LTF9_9ROSI</name>
<evidence type="ECO:0000256" key="6">
    <source>
        <dbReference type="ARBA" id="ARBA00022927"/>
    </source>
</evidence>
<evidence type="ECO:0000313" key="10">
    <source>
        <dbReference type="Proteomes" id="UP000685013"/>
    </source>
</evidence>
<keyword evidence="6" id="KW-0653">Protein transport</keyword>
<dbReference type="PANTHER" id="PTHR10527">
    <property type="entry name" value="IMPORTIN BETA"/>
    <property type="match status" value="1"/>
</dbReference>
<keyword evidence="7" id="KW-0539">Nucleus</keyword>
<dbReference type="GO" id="GO:0005737">
    <property type="term" value="C:cytoplasm"/>
    <property type="evidence" value="ECO:0007669"/>
    <property type="project" value="UniProtKB-SubCell"/>
</dbReference>
<proteinExistence type="predicted"/>
<dbReference type="GO" id="GO:0006606">
    <property type="term" value="P:protein import into nucleus"/>
    <property type="evidence" value="ECO:0007669"/>
    <property type="project" value="InterPro"/>
</dbReference>
<evidence type="ECO:0000256" key="1">
    <source>
        <dbReference type="ARBA" id="ARBA00004123"/>
    </source>
</evidence>
<evidence type="ECO:0000256" key="7">
    <source>
        <dbReference type="ARBA" id="ARBA00023242"/>
    </source>
</evidence>
<evidence type="ECO:0000259" key="8">
    <source>
        <dbReference type="Pfam" id="PF25780"/>
    </source>
</evidence>
<evidence type="ECO:0000256" key="3">
    <source>
        <dbReference type="ARBA" id="ARBA00022448"/>
    </source>
</evidence>
<keyword evidence="4" id="KW-0963">Cytoplasm</keyword>
<protein>
    <submittedName>
        <fullName evidence="9">Importin-5</fullName>
    </submittedName>
</protein>
<keyword evidence="10" id="KW-1185">Reference proteome</keyword>
<dbReference type="EMBL" id="JAGKQH010000020">
    <property type="protein sequence ID" value="KAG6570316.1"/>
    <property type="molecule type" value="Genomic_DNA"/>
</dbReference>
<dbReference type="InterPro" id="IPR040122">
    <property type="entry name" value="Importin_beta"/>
</dbReference>
<dbReference type="Proteomes" id="UP000685013">
    <property type="component" value="Chromosome 20"/>
</dbReference>
<evidence type="ECO:0000256" key="5">
    <source>
        <dbReference type="ARBA" id="ARBA00022737"/>
    </source>
</evidence>
<dbReference type="Pfam" id="PF25780">
    <property type="entry name" value="TPR_IPO5"/>
    <property type="match status" value="1"/>
</dbReference>
<feature type="non-terminal residue" evidence="9">
    <location>
        <position position="1"/>
    </location>
</feature>
<reference evidence="9 10" key="1">
    <citation type="journal article" date="2021" name="Hortic Res">
        <title>The domestication of Cucurbita argyrosperma as revealed by the genome of its wild relative.</title>
        <authorList>
            <person name="Barrera-Redondo J."/>
            <person name="Sanchez-de la Vega G."/>
            <person name="Aguirre-Liguori J.A."/>
            <person name="Castellanos-Morales G."/>
            <person name="Gutierrez-Guerrero Y.T."/>
            <person name="Aguirre-Dugua X."/>
            <person name="Aguirre-Planter E."/>
            <person name="Tenaillon M.I."/>
            <person name="Lira-Saade R."/>
            <person name="Eguiarte L.E."/>
        </authorList>
    </citation>
    <scope>NUCLEOTIDE SEQUENCE [LARGE SCALE GENOMIC DNA]</scope>
    <source>
        <strain evidence="9">JBR-2021</strain>
    </source>
</reference>
<organism evidence="9 10">
    <name type="scientific">Cucurbita argyrosperma subsp. sororia</name>
    <dbReference type="NCBI Taxonomy" id="37648"/>
    <lineage>
        <taxon>Eukaryota</taxon>
        <taxon>Viridiplantae</taxon>
        <taxon>Streptophyta</taxon>
        <taxon>Embryophyta</taxon>
        <taxon>Tracheophyta</taxon>
        <taxon>Spermatophyta</taxon>
        <taxon>Magnoliopsida</taxon>
        <taxon>eudicotyledons</taxon>
        <taxon>Gunneridae</taxon>
        <taxon>Pentapetalae</taxon>
        <taxon>rosids</taxon>
        <taxon>fabids</taxon>
        <taxon>Cucurbitales</taxon>
        <taxon>Cucurbitaceae</taxon>
        <taxon>Cucurbiteae</taxon>
        <taxon>Cucurbita</taxon>
    </lineage>
</organism>
<gene>
    <name evidence="9" type="primary">IPO5</name>
    <name evidence="9" type="ORF">SDJN03_29231</name>
</gene>
<keyword evidence="3" id="KW-0813">Transport</keyword>